<dbReference type="OrthoDB" id="258408at2"/>
<evidence type="ECO:0000313" key="5">
    <source>
        <dbReference type="Proteomes" id="UP000318313"/>
    </source>
</evidence>
<dbReference type="PANTHER" id="PTHR32305">
    <property type="match status" value="1"/>
</dbReference>
<dbReference type="Gene3D" id="2.180.10.10">
    <property type="entry name" value="RHS repeat-associated core"/>
    <property type="match status" value="1"/>
</dbReference>
<dbReference type="Pfam" id="PF05593">
    <property type="entry name" value="RHS_repeat"/>
    <property type="match status" value="1"/>
</dbReference>
<dbReference type="Pfam" id="PF25023">
    <property type="entry name" value="TEN_YD-shell"/>
    <property type="match status" value="1"/>
</dbReference>
<dbReference type="NCBIfam" id="TIGR01643">
    <property type="entry name" value="YD_repeat_2x"/>
    <property type="match status" value="3"/>
</dbReference>
<dbReference type="InterPro" id="IPR031325">
    <property type="entry name" value="RHS_repeat"/>
</dbReference>
<proteinExistence type="predicted"/>
<dbReference type="RefSeq" id="WP_145311539.1">
    <property type="nucleotide sequence ID" value="NZ_CP037452.1"/>
</dbReference>
<evidence type="ECO:0000259" key="3">
    <source>
        <dbReference type="Pfam" id="PF25023"/>
    </source>
</evidence>
<evidence type="ECO:0000313" key="4">
    <source>
        <dbReference type="EMBL" id="QDV52186.1"/>
    </source>
</evidence>
<dbReference type="InterPro" id="IPR022385">
    <property type="entry name" value="Rhs_assc_core"/>
</dbReference>
<feature type="domain" description="Teneurin-like YD-shell" evidence="3">
    <location>
        <begin position="76"/>
        <end position="346"/>
    </location>
</feature>
<dbReference type="Pfam" id="PF21527">
    <property type="entry name" value="Stv"/>
    <property type="match status" value="1"/>
</dbReference>
<reference evidence="4 5" key="1">
    <citation type="submission" date="2019-03" db="EMBL/GenBank/DDBJ databases">
        <title>Deep-cultivation of Planctomycetes and their phenomic and genomic characterization uncovers novel biology.</title>
        <authorList>
            <person name="Wiegand S."/>
            <person name="Jogler M."/>
            <person name="Boedeker C."/>
            <person name="Pinto D."/>
            <person name="Vollmers J."/>
            <person name="Rivas-Marin E."/>
            <person name="Kohn T."/>
            <person name="Peeters S.H."/>
            <person name="Heuer A."/>
            <person name="Rast P."/>
            <person name="Oberbeckmann S."/>
            <person name="Bunk B."/>
            <person name="Jeske O."/>
            <person name="Meyerdierks A."/>
            <person name="Storesund J.E."/>
            <person name="Kallscheuer N."/>
            <person name="Luecker S."/>
            <person name="Lage O.M."/>
            <person name="Pohl T."/>
            <person name="Merkel B.J."/>
            <person name="Hornburger P."/>
            <person name="Mueller R.-W."/>
            <person name="Bruemmer F."/>
            <person name="Labrenz M."/>
            <person name="Spormann A.M."/>
            <person name="Op den Camp H."/>
            <person name="Overmann J."/>
            <person name="Amann R."/>
            <person name="Jetten M.S.M."/>
            <person name="Mascher T."/>
            <person name="Medema M.H."/>
            <person name="Devos D.P."/>
            <person name="Kaster A.-K."/>
            <person name="Ovreas L."/>
            <person name="Rohde M."/>
            <person name="Galperin M.Y."/>
            <person name="Jogler C."/>
        </authorList>
    </citation>
    <scope>NUCLEOTIDE SEQUENCE [LARGE SCALE GENOMIC DNA]</scope>
    <source>
        <strain evidence="4 5">Enr17</strain>
    </source>
</reference>
<dbReference type="AlphaFoldDB" id="A0A518IGH6"/>
<keyword evidence="4" id="KW-0378">Hydrolase</keyword>
<dbReference type="InterPro" id="IPR056823">
    <property type="entry name" value="TEN-like_YD-shell"/>
</dbReference>
<gene>
    <name evidence="4" type="primary">wapA_6</name>
    <name evidence="4" type="ORF">Enr17x_42460</name>
</gene>
<evidence type="ECO:0000256" key="1">
    <source>
        <dbReference type="ARBA" id="ARBA00022737"/>
    </source>
</evidence>
<sequence>MNEQSERTTFSYDAVGRATRKQLANGTRTSMAYDAAGRETQITHFTSSNTPFSSFADTYNAAGNRIQRVNLDGDVTTWTYDSSSQVLSERYTDSLGTTITTFAYDAVGNRLVENNDSTITTSVYDAANRLETSEETAGITTYTYDKNGNQTSIEDPVSDITTYSWTYENQLAEIESPNGDLVTYTYAPVNKKSDELRLSKETDLEFTSYMWDDQNIILEQDEVSTVDAEYTVMPQAYGNLISQTRDADSSFYHFDPLGSTRELTDASETVTDSYLYSVFGEVKSSTGTTVNPYQWAGKEGYYRDSESGLYSLRNRFYDSNQGRFKSEDPIGFDAGDNNLYRYVGNNAATDTDPSGLQGHIKRPSKWRTELDYTNRYLELICECQGTRIVGRKHSIIRSRIKTKKLPGWTIAEACNDSCSKRRRGWSGKYTIVKGSIGPNNGYLPRVWDVDGYRYVLSPDQCRQLEEVNSYGFWERFGSFFIPVFIPKKESLEERIRIAAKDEEYAKTFDRCGGEIDIITHDAIHIGRRRQLMTLDACDLATTTETVTGAIGSTFKVATSTGRRLVCKTVQQSCSTPLQRTTRALGTTGGHKEAALVLRGGPGRAFAGHGKYLKCPDTTVPKGTSITLPRKDINIQDLTGLYMEGENWEKLLYAAKSHDDLEVRDLIMNNIEGMATYLEGAKIPDYTLFAPGHPAGPPLCILKNSTTVYNPTKLSKLLEPSMGNCIWAACTKEY</sequence>
<dbReference type="EMBL" id="CP037452">
    <property type="protein sequence ID" value="QDV52186.1"/>
    <property type="molecule type" value="Genomic_DNA"/>
</dbReference>
<feature type="domain" description="Putative adhesin Stv" evidence="2">
    <location>
        <begin position="605"/>
        <end position="730"/>
    </location>
</feature>
<dbReference type="PANTHER" id="PTHR32305:SF15">
    <property type="entry name" value="PROTEIN RHSA-RELATED"/>
    <property type="match status" value="1"/>
</dbReference>
<dbReference type="InterPro" id="IPR006530">
    <property type="entry name" value="YD"/>
</dbReference>
<organism evidence="4 5">
    <name type="scientific">Gimesia fumaroli</name>
    <dbReference type="NCBI Taxonomy" id="2527976"/>
    <lineage>
        <taxon>Bacteria</taxon>
        <taxon>Pseudomonadati</taxon>
        <taxon>Planctomycetota</taxon>
        <taxon>Planctomycetia</taxon>
        <taxon>Planctomycetales</taxon>
        <taxon>Planctomycetaceae</taxon>
        <taxon>Gimesia</taxon>
    </lineage>
</organism>
<keyword evidence="5" id="KW-1185">Reference proteome</keyword>
<accession>A0A518IGH6</accession>
<dbReference type="InterPro" id="IPR050708">
    <property type="entry name" value="T6SS_VgrG/RHS"/>
</dbReference>
<dbReference type="EC" id="3.1.-.-" evidence="4"/>
<dbReference type="KEGG" id="gfm:Enr17x_42460"/>
<dbReference type="Proteomes" id="UP000318313">
    <property type="component" value="Chromosome"/>
</dbReference>
<protein>
    <submittedName>
        <fullName evidence="4">tRNA(Glu)-specific nuclease WapA</fullName>
        <ecNumber evidence="4">3.1.-.-</ecNumber>
    </submittedName>
</protein>
<evidence type="ECO:0000259" key="2">
    <source>
        <dbReference type="Pfam" id="PF21527"/>
    </source>
</evidence>
<dbReference type="InterPro" id="IPR049002">
    <property type="entry name" value="Stv"/>
</dbReference>
<dbReference type="GO" id="GO:0016787">
    <property type="term" value="F:hydrolase activity"/>
    <property type="evidence" value="ECO:0007669"/>
    <property type="project" value="UniProtKB-KW"/>
</dbReference>
<keyword evidence="1" id="KW-0677">Repeat</keyword>
<name>A0A518IGH6_9PLAN</name>
<dbReference type="NCBIfam" id="TIGR03696">
    <property type="entry name" value="Rhs_assc_core"/>
    <property type="match status" value="1"/>
</dbReference>